<evidence type="ECO:0000313" key="5">
    <source>
        <dbReference type="Proteomes" id="UP000696280"/>
    </source>
</evidence>
<feature type="transmembrane region" description="Helical" evidence="2">
    <location>
        <begin position="474"/>
        <end position="496"/>
    </location>
</feature>
<name>A0A9N9PRI2_9HELO</name>
<keyword evidence="2" id="KW-0472">Membrane</keyword>
<dbReference type="SUPFAM" id="SSF50965">
    <property type="entry name" value="Galactose oxidase, central domain"/>
    <property type="match status" value="1"/>
</dbReference>
<feature type="compositionally biased region" description="Basic and acidic residues" evidence="1">
    <location>
        <begin position="514"/>
        <end position="526"/>
    </location>
</feature>
<keyword evidence="3" id="KW-0732">Signal</keyword>
<dbReference type="InterPro" id="IPR015915">
    <property type="entry name" value="Kelch-typ_b-propeller"/>
</dbReference>
<evidence type="ECO:0000256" key="2">
    <source>
        <dbReference type="SAM" id="Phobius"/>
    </source>
</evidence>
<keyword evidence="2" id="KW-0812">Transmembrane</keyword>
<dbReference type="AlphaFoldDB" id="A0A9N9PRI2"/>
<keyword evidence="5" id="KW-1185">Reference proteome</keyword>
<dbReference type="InterPro" id="IPR011043">
    <property type="entry name" value="Gal_Oxase/kelch_b-propeller"/>
</dbReference>
<feature type="compositionally biased region" description="Low complexity" evidence="1">
    <location>
        <begin position="441"/>
        <end position="454"/>
    </location>
</feature>
<comment type="caution">
    <text evidence="4">The sequence shown here is derived from an EMBL/GenBank/DDBJ whole genome shotgun (WGS) entry which is preliminary data.</text>
</comment>
<dbReference type="Proteomes" id="UP000696280">
    <property type="component" value="Unassembled WGS sequence"/>
</dbReference>
<sequence>MFVGAPFKIQLLLCLQARLAEAAENTFLPGNLTGWFHQSSVISGDWLFVDGGEVMTLGNGPVWNQQTIAFDLSTSWSTKSVSPVVSNKTDPNPLARRPDIWYDPLAEMVYSMGGWGYEFAGDWYRNSTPVSLWGFKPQKSGVVEWREQPWSPKQNAANLSSNVVWGLTATSPKAHYSLGGGILIDPEHGSDNAQSLQEIVSYSFSEQTWTNQSIPNKYYLFGEGQFIEHYGSEGVILFFGGQWAASTSEKKSSLQSLDTILIYDIQSKKFYEQEASNPPATRAQFCSVGAGTADNSSYEIFIYGGQFGGGGDIPQFNEKEDLKSVYILTIPAFTWIKANTEAVSRAFHTCKKAGKRQMISIGGRRLENGDKSPEPWSNGLGIFDMTTLKWSENYDSKAQDYTPHSMVTTVYSDASIHPTNWSNPALLDIFKVRLLNDSSMNNSSDTATTTSTPNNTPPTAAPDKGPSNNNSIKIIVPSIIAGIAILAILISLFFYLRKRTRQPSQEDYTTAKTSELKGETWKRQEVHGNSSPAEMDAYGQYHHYHEMDSVQALRPSELPGSADSRTGLRPNT</sequence>
<feature type="region of interest" description="Disordered" evidence="1">
    <location>
        <begin position="441"/>
        <end position="468"/>
    </location>
</feature>
<evidence type="ECO:0008006" key="6">
    <source>
        <dbReference type="Google" id="ProtNLM"/>
    </source>
</evidence>
<gene>
    <name evidence="4" type="ORF">HYFRA_00003318</name>
</gene>
<feature type="compositionally biased region" description="Polar residues" evidence="1">
    <location>
        <begin position="503"/>
        <end position="513"/>
    </location>
</feature>
<proteinExistence type="predicted"/>
<evidence type="ECO:0000256" key="1">
    <source>
        <dbReference type="SAM" id="MobiDB-lite"/>
    </source>
</evidence>
<feature type="region of interest" description="Disordered" evidence="1">
    <location>
        <begin position="503"/>
        <end position="572"/>
    </location>
</feature>
<evidence type="ECO:0000256" key="3">
    <source>
        <dbReference type="SAM" id="SignalP"/>
    </source>
</evidence>
<organism evidence="4 5">
    <name type="scientific">Hymenoscyphus fraxineus</name>
    <dbReference type="NCBI Taxonomy" id="746836"/>
    <lineage>
        <taxon>Eukaryota</taxon>
        <taxon>Fungi</taxon>
        <taxon>Dikarya</taxon>
        <taxon>Ascomycota</taxon>
        <taxon>Pezizomycotina</taxon>
        <taxon>Leotiomycetes</taxon>
        <taxon>Helotiales</taxon>
        <taxon>Helotiaceae</taxon>
        <taxon>Hymenoscyphus</taxon>
    </lineage>
</organism>
<feature type="chain" id="PRO_5040284145" description="Kelch repeat protein" evidence="3">
    <location>
        <begin position="23"/>
        <end position="572"/>
    </location>
</feature>
<keyword evidence="2" id="KW-1133">Transmembrane helix</keyword>
<dbReference type="Gene3D" id="2.120.10.80">
    <property type="entry name" value="Kelch-type beta propeller"/>
    <property type="match status" value="1"/>
</dbReference>
<feature type="signal peptide" evidence="3">
    <location>
        <begin position="1"/>
        <end position="22"/>
    </location>
</feature>
<dbReference type="OrthoDB" id="10251809at2759"/>
<evidence type="ECO:0000313" key="4">
    <source>
        <dbReference type="EMBL" id="CAG8953120.1"/>
    </source>
</evidence>
<protein>
    <recommendedName>
        <fullName evidence="6">Kelch repeat protein</fullName>
    </recommendedName>
</protein>
<dbReference type="EMBL" id="CAJVRL010000049">
    <property type="protein sequence ID" value="CAG8953120.1"/>
    <property type="molecule type" value="Genomic_DNA"/>
</dbReference>
<reference evidence="4" key="1">
    <citation type="submission" date="2021-07" db="EMBL/GenBank/DDBJ databases">
        <authorList>
            <person name="Durling M."/>
        </authorList>
    </citation>
    <scope>NUCLEOTIDE SEQUENCE</scope>
</reference>
<accession>A0A9N9PRI2</accession>